<protein>
    <submittedName>
        <fullName evidence="1">Uncharacterized protein</fullName>
    </submittedName>
</protein>
<reference evidence="1" key="1">
    <citation type="submission" date="2020-05" db="EMBL/GenBank/DDBJ databases">
        <authorList>
            <person name="Delgado-Blas J."/>
        </authorList>
    </citation>
    <scope>NUCLEOTIDE SEQUENCE</scope>
    <source>
        <strain evidence="1">BB1468</strain>
    </source>
</reference>
<dbReference type="Proteomes" id="UP000835792">
    <property type="component" value="Unassembled WGS sequence"/>
</dbReference>
<proteinExistence type="predicted"/>
<comment type="caution">
    <text evidence="1">The sequence shown here is derived from an EMBL/GenBank/DDBJ whole genome shotgun (WGS) entry which is preliminary data.</text>
</comment>
<gene>
    <name evidence="1" type="ORF">GHA_03524</name>
</gene>
<accession>A0ABM8MLL8</accession>
<dbReference type="EMBL" id="CAHPRB010000012">
    <property type="protein sequence ID" value="CAB5589646.1"/>
    <property type="molecule type" value="Genomic_DNA"/>
</dbReference>
<evidence type="ECO:0000313" key="2">
    <source>
        <dbReference type="Proteomes" id="UP000835792"/>
    </source>
</evidence>
<sequence>MRPIIRPHYHNMSIHYSGTNWNSEKTNKTYTCIDMTSW</sequence>
<keyword evidence="2" id="KW-1185">Reference proteome</keyword>
<organism evidence="1 2">
    <name type="scientific">Citrobacter youngae</name>
    <dbReference type="NCBI Taxonomy" id="133448"/>
    <lineage>
        <taxon>Bacteria</taxon>
        <taxon>Pseudomonadati</taxon>
        <taxon>Pseudomonadota</taxon>
        <taxon>Gammaproteobacteria</taxon>
        <taxon>Enterobacterales</taxon>
        <taxon>Enterobacteriaceae</taxon>
        <taxon>Citrobacter</taxon>
        <taxon>Citrobacter freundii complex</taxon>
    </lineage>
</organism>
<evidence type="ECO:0000313" key="1">
    <source>
        <dbReference type="EMBL" id="CAB5589646.1"/>
    </source>
</evidence>
<name>A0ABM8MLL8_9ENTR</name>